<dbReference type="AlphaFoldDB" id="A0A8J2LCB7"/>
<accession>A0A8J2LCB7</accession>
<dbReference type="Proteomes" id="UP000708208">
    <property type="component" value="Unassembled WGS sequence"/>
</dbReference>
<sequence length="73" mass="7884">MTVPKDLCCNIVFPVPNHPGGMVIHAQMMAAELPCQAGSSVERLHKTQKALQGLRHSTAGLGFVGSTALWAWW</sequence>
<protein>
    <submittedName>
        <fullName evidence="1">Uncharacterized protein</fullName>
    </submittedName>
</protein>
<keyword evidence="2" id="KW-1185">Reference proteome</keyword>
<gene>
    <name evidence="1" type="ORF">AFUS01_LOCUS30138</name>
</gene>
<name>A0A8J2LCB7_9HEXA</name>
<dbReference type="EMBL" id="CAJVCH010457123">
    <property type="protein sequence ID" value="CAG7819708.1"/>
    <property type="molecule type" value="Genomic_DNA"/>
</dbReference>
<reference evidence="1" key="1">
    <citation type="submission" date="2021-06" db="EMBL/GenBank/DDBJ databases">
        <authorList>
            <person name="Hodson N. C."/>
            <person name="Mongue J. A."/>
            <person name="Jaron S. K."/>
        </authorList>
    </citation>
    <scope>NUCLEOTIDE SEQUENCE</scope>
</reference>
<comment type="caution">
    <text evidence="1">The sequence shown here is derived from an EMBL/GenBank/DDBJ whole genome shotgun (WGS) entry which is preliminary data.</text>
</comment>
<proteinExistence type="predicted"/>
<evidence type="ECO:0000313" key="2">
    <source>
        <dbReference type="Proteomes" id="UP000708208"/>
    </source>
</evidence>
<evidence type="ECO:0000313" key="1">
    <source>
        <dbReference type="EMBL" id="CAG7819708.1"/>
    </source>
</evidence>
<organism evidence="1 2">
    <name type="scientific">Allacma fusca</name>
    <dbReference type="NCBI Taxonomy" id="39272"/>
    <lineage>
        <taxon>Eukaryota</taxon>
        <taxon>Metazoa</taxon>
        <taxon>Ecdysozoa</taxon>
        <taxon>Arthropoda</taxon>
        <taxon>Hexapoda</taxon>
        <taxon>Collembola</taxon>
        <taxon>Symphypleona</taxon>
        <taxon>Sminthuridae</taxon>
        <taxon>Allacma</taxon>
    </lineage>
</organism>